<dbReference type="GO" id="GO:0071897">
    <property type="term" value="P:DNA biosynthetic process"/>
    <property type="evidence" value="ECO:0007669"/>
    <property type="project" value="UniProtKB-ARBA"/>
</dbReference>
<dbReference type="PROSITE" id="PS50878">
    <property type="entry name" value="RT_POL"/>
    <property type="match status" value="1"/>
</dbReference>
<sequence>MTKFGHLFGTSARPESQIDSQSEVLTKTFNRPAEWALCRCYCISLVIFNKLCPGLRASVLGVSSSALSFRLVCVARGPSLGLWEHSRIVRWGGGKLFSVCPAKCIRVPGFNVSLDQKSPDGSAPPPDGSVPSIDDSDPCDSTLINEQISAQSLNAAMSPVVSINQGLVQESHLLTSDPIIVSETCVSAVGLVPGVITDSSLFDSADTSMLDPIVVDPITVDPIIVHVKFDTAVITESSLKNSEVSPHNSIYPSIDSTVCSSPAILPSLGTSGSPLDDDPGVLTEVICENSPEIEFNSFDSRFRPPSFSSDRILSGSPNGFDDQSRSLLQELSILADDVEKLDSFLQFVEILLNAYFPNPIGPAKILSDMYFEFLSNQDTILLKARLSSLLGDIFPCPPKTNEEVVWPEPSNIKGFWENVMSLSRGEERHLVPDDLSDIDNGIFSVNPEPFNQIWVPITVEEIHRALPSSSSSPGPDGITPKQLKSIGSPMLTIILNLALLCGGLPPRFTDSRTIFIPKSSSSISPGDFRPISISSVLCRCLHKVFANRLAESLELQPEQRAFIKEDGINENLFLLDLILNRARSQFKDTHLAAIDLTKAFDSMSHSAIIAALAARGVDRGFVTYIRDLYANSNTAFHINGQSCEVFHPTCGVRQGDPLSPILFNLVLDSLIVKFKEGPVGVSIDGLKIAVSAYADDLILFAETSRGLQCNLDLAQQILHSCNLHMNSSKSFTLSILADAKNRQTKVVPGNFSVNQSPLSSVGVEGSFKYLGLNFNSYGLICADPASQIQDLLNTLKGTPLKCNQKLFIVKNILIPKVFHAAILSRTPLGVLKRADIRIRDFIRKVLHLPKDCPNAYIHAEVDNGALGVTSLRTKIPELRFKRLEKLKRNMPDQAIGGCAGDFLMQNIKKAVDNCVGTYGRIYWFTVDGAPLAGQRVVPKMHSWVSAQNPSLVRRDFANAIKLRINALHTNSRLRRGRAGDRYCRAGCRCKETLNHILQNCARTHGKRIARHDHLFNSVKAHLEQKGSHVHSEPIFDTSMGKRKPDLIAIRQGSALVIDAQIVSDSVDLTRAHRRKVNYYAENANLVDGIRAPYGVDTVRFYSITLNWRGVWSYESLSSLVEERIIPQSMITSLPTKVWVGGLASFGFFCKSTSCRTRV</sequence>
<gene>
    <name evidence="3" type="ORF">JTE90_016099</name>
</gene>
<evidence type="ECO:0000256" key="1">
    <source>
        <dbReference type="SAM" id="MobiDB-lite"/>
    </source>
</evidence>
<dbReference type="Pfam" id="PF00078">
    <property type="entry name" value="RVT_1"/>
    <property type="match status" value="1"/>
</dbReference>
<dbReference type="PANTHER" id="PTHR19446">
    <property type="entry name" value="REVERSE TRANSCRIPTASES"/>
    <property type="match status" value="1"/>
</dbReference>
<accession>A0AAV6TS42</accession>
<feature type="domain" description="Reverse transcriptase" evidence="2">
    <location>
        <begin position="497"/>
        <end position="774"/>
    </location>
</feature>
<evidence type="ECO:0000313" key="3">
    <source>
        <dbReference type="EMBL" id="KAG8174403.1"/>
    </source>
</evidence>
<proteinExistence type="predicted"/>
<dbReference type="Proteomes" id="UP000827092">
    <property type="component" value="Unassembled WGS sequence"/>
</dbReference>
<dbReference type="SUPFAM" id="SSF56672">
    <property type="entry name" value="DNA/RNA polymerases"/>
    <property type="match status" value="1"/>
</dbReference>
<keyword evidence="4" id="KW-1185">Reference proteome</keyword>
<dbReference type="InterPro" id="IPR043502">
    <property type="entry name" value="DNA/RNA_pol_sf"/>
</dbReference>
<protein>
    <recommendedName>
        <fullName evidence="2">Reverse transcriptase domain-containing protein</fullName>
    </recommendedName>
</protein>
<evidence type="ECO:0000313" key="4">
    <source>
        <dbReference type="Proteomes" id="UP000827092"/>
    </source>
</evidence>
<reference evidence="3 4" key="1">
    <citation type="journal article" date="2022" name="Nat. Ecol. Evol.">
        <title>A masculinizing supergene underlies an exaggerated male reproductive morph in a spider.</title>
        <authorList>
            <person name="Hendrickx F."/>
            <person name="De Corte Z."/>
            <person name="Sonet G."/>
            <person name="Van Belleghem S.M."/>
            <person name="Kostlbacher S."/>
            <person name="Vangestel C."/>
        </authorList>
    </citation>
    <scope>NUCLEOTIDE SEQUENCE [LARGE SCALE GENOMIC DNA]</scope>
    <source>
        <strain evidence="3">W744_W776</strain>
    </source>
</reference>
<evidence type="ECO:0000259" key="2">
    <source>
        <dbReference type="PROSITE" id="PS50878"/>
    </source>
</evidence>
<dbReference type="InterPro" id="IPR000477">
    <property type="entry name" value="RT_dom"/>
</dbReference>
<feature type="region of interest" description="Disordered" evidence="1">
    <location>
        <begin position="115"/>
        <end position="136"/>
    </location>
</feature>
<organism evidence="3 4">
    <name type="scientific">Oedothorax gibbosus</name>
    <dbReference type="NCBI Taxonomy" id="931172"/>
    <lineage>
        <taxon>Eukaryota</taxon>
        <taxon>Metazoa</taxon>
        <taxon>Ecdysozoa</taxon>
        <taxon>Arthropoda</taxon>
        <taxon>Chelicerata</taxon>
        <taxon>Arachnida</taxon>
        <taxon>Araneae</taxon>
        <taxon>Araneomorphae</taxon>
        <taxon>Entelegynae</taxon>
        <taxon>Araneoidea</taxon>
        <taxon>Linyphiidae</taxon>
        <taxon>Erigoninae</taxon>
        <taxon>Oedothorax</taxon>
    </lineage>
</organism>
<name>A0AAV6TS42_9ARAC</name>
<dbReference type="AlphaFoldDB" id="A0AAV6TS42"/>
<dbReference type="CDD" id="cd01650">
    <property type="entry name" value="RT_nLTR_like"/>
    <property type="match status" value="1"/>
</dbReference>
<dbReference type="EMBL" id="JAFNEN010001227">
    <property type="protein sequence ID" value="KAG8174403.1"/>
    <property type="molecule type" value="Genomic_DNA"/>
</dbReference>
<comment type="caution">
    <text evidence="3">The sequence shown here is derived from an EMBL/GenBank/DDBJ whole genome shotgun (WGS) entry which is preliminary data.</text>
</comment>